<comment type="caution">
    <text evidence="19">The sequence shown here is derived from an EMBL/GenBank/DDBJ whole genome shotgun (WGS) entry which is preliminary data.</text>
</comment>
<evidence type="ECO:0000256" key="16">
    <source>
        <dbReference type="NCBIfam" id="TIGR00187"/>
    </source>
</evidence>
<dbReference type="InterPro" id="IPR000422">
    <property type="entry name" value="DHBP_synthase_RibB"/>
</dbReference>
<dbReference type="FunFam" id="2.40.30.20:FF:000004">
    <property type="entry name" value="Riboflavin synthase, alpha subunit"/>
    <property type="match status" value="1"/>
</dbReference>
<dbReference type="InterPro" id="IPR017938">
    <property type="entry name" value="Riboflavin_synthase-like_b-brl"/>
</dbReference>
<evidence type="ECO:0000256" key="7">
    <source>
        <dbReference type="ARBA" id="ARBA00011738"/>
    </source>
</evidence>
<sequence>MDWVPLAGVTRREMFTGIIGALGTVESVTPVLDAQGRDTGAAHITINAGDIVADLGHGGSLAVNGVCLTAIDLPHLSEGQFRAYAMGETLARTNLGALVPGSHVNLERCMPADGRFDGHVVQGHVDGTATVVSVTDHDAWRTVRFAVPAEFAPYLVQKGSITVSGVSLTVTAVSDPAQKQHWFEVGLIPETLAATNLGELTVGDTVNLETDALAKYVGRLLAFDTLQAREHTAANGPGRTLDTVQSAVDAIAAGGAVVVVDDESRENEGDIIFAAEHATEQLMGFTVRHTSGVICAPMSASRADKLNLPPMLAHNEDPKGTAYTVSCDARMGVSTGISAADRARTVRVLADPSATPTDITRPGHIFPLRAVAGGVAQRPGHTEAAVELCRAAGLSGVGVIAELVHDDGSMMRFDALRAFATENSLPMVSIEDLIAYLKEGA</sequence>
<feature type="domain" description="Lumazine-binding" evidence="18">
    <location>
        <begin position="14"/>
        <end position="119"/>
    </location>
</feature>
<evidence type="ECO:0000259" key="18">
    <source>
        <dbReference type="PROSITE" id="PS51177"/>
    </source>
</evidence>
<evidence type="ECO:0000256" key="2">
    <source>
        <dbReference type="ARBA" id="ARBA00001946"/>
    </source>
</evidence>
<dbReference type="PANTHER" id="PTHR21327:SF18">
    <property type="entry name" value="3,4-DIHYDROXY-2-BUTANONE 4-PHOSPHATE SYNTHASE"/>
    <property type="match status" value="1"/>
</dbReference>
<dbReference type="NCBIfam" id="TIGR00187">
    <property type="entry name" value="ribE"/>
    <property type="match status" value="1"/>
</dbReference>
<dbReference type="HOGENOM" id="CLU_047122_0_0_11"/>
<dbReference type="PANTHER" id="PTHR21327">
    <property type="entry name" value="GTP CYCLOHYDROLASE II-RELATED"/>
    <property type="match status" value="1"/>
</dbReference>
<comment type="pathway">
    <text evidence="5">Cofactor biosynthesis; riboflavin biosynthesis; riboflavin from 2-hydroxy-3-oxobutyl phosphate and 5-amino-6-(D-ribitylamino)uracil: step 2/2.</text>
</comment>
<evidence type="ECO:0000256" key="14">
    <source>
        <dbReference type="ARBA" id="ARBA00023239"/>
    </source>
</evidence>
<dbReference type="AlphaFoldDB" id="U7V0Z9"/>
<evidence type="ECO:0000256" key="6">
    <source>
        <dbReference type="ARBA" id="ARBA00004904"/>
    </source>
</evidence>
<dbReference type="EMBL" id="AXZG01000055">
    <property type="protein sequence ID" value="ERT65245.1"/>
    <property type="molecule type" value="Genomic_DNA"/>
</dbReference>
<comment type="similarity">
    <text evidence="15">Belongs to the DHBP synthase family.</text>
</comment>
<evidence type="ECO:0000256" key="12">
    <source>
        <dbReference type="ARBA" id="ARBA00022842"/>
    </source>
</evidence>
<dbReference type="InterPro" id="IPR017945">
    <property type="entry name" value="DHBP_synth_RibB-like_a/b_dom"/>
</dbReference>
<evidence type="ECO:0000256" key="3">
    <source>
        <dbReference type="ARBA" id="ARBA00002284"/>
    </source>
</evidence>
<dbReference type="GO" id="GO:0046872">
    <property type="term" value="F:metal ion binding"/>
    <property type="evidence" value="ECO:0007669"/>
    <property type="project" value="UniProtKB-KW"/>
</dbReference>
<keyword evidence="9" id="KW-0808">Transferase</keyword>
<comment type="subunit">
    <text evidence="7">Homodimer.</text>
</comment>
<evidence type="ECO:0000256" key="15">
    <source>
        <dbReference type="ARBA" id="ARBA00060730"/>
    </source>
</evidence>
<dbReference type="PROSITE" id="PS51177">
    <property type="entry name" value="LUMAZINE_BIND"/>
    <property type="match status" value="2"/>
</dbReference>
<dbReference type="Proteomes" id="UP000017174">
    <property type="component" value="Unassembled WGS sequence"/>
</dbReference>
<dbReference type="GO" id="GO:0004746">
    <property type="term" value="F:riboflavin synthase activity"/>
    <property type="evidence" value="ECO:0007669"/>
    <property type="project" value="UniProtKB-UniRule"/>
</dbReference>
<feature type="repeat" description="Lumazine-binding" evidence="17">
    <location>
        <begin position="120"/>
        <end position="221"/>
    </location>
</feature>
<dbReference type="FunFam" id="3.90.870.10:FF:000002">
    <property type="entry name" value="3,4-dihydroxy-2-butanone 4-phosphate synthase"/>
    <property type="match status" value="1"/>
</dbReference>
<comment type="cofactor">
    <cofactor evidence="2">
        <name>Mg(2+)</name>
        <dbReference type="ChEBI" id="CHEBI:18420"/>
    </cofactor>
</comment>
<dbReference type="NCBIfam" id="NF006767">
    <property type="entry name" value="PRK09289.1"/>
    <property type="match status" value="1"/>
</dbReference>
<keyword evidence="10" id="KW-0479">Metal-binding</keyword>
<dbReference type="GO" id="GO:0008686">
    <property type="term" value="F:3,4-dihydroxy-2-butanone-4-phosphate synthase activity"/>
    <property type="evidence" value="ECO:0007669"/>
    <property type="project" value="InterPro"/>
</dbReference>
<evidence type="ECO:0000313" key="19">
    <source>
        <dbReference type="EMBL" id="ERT65245.1"/>
    </source>
</evidence>
<dbReference type="Gene3D" id="3.90.870.10">
    <property type="entry name" value="DHBP synthase"/>
    <property type="match status" value="1"/>
</dbReference>
<evidence type="ECO:0000256" key="10">
    <source>
        <dbReference type="ARBA" id="ARBA00022723"/>
    </source>
</evidence>
<evidence type="ECO:0000256" key="13">
    <source>
        <dbReference type="ARBA" id="ARBA00023211"/>
    </source>
</evidence>
<feature type="domain" description="Lumazine-binding" evidence="18">
    <location>
        <begin position="120"/>
        <end position="221"/>
    </location>
</feature>
<comment type="pathway">
    <text evidence="6">Cofactor biosynthesis; riboflavin biosynthesis; 2-hydroxy-3-oxobutyl phosphate from D-ribulose 5-phosphate: step 1/1.</text>
</comment>
<evidence type="ECO:0000256" key="1">
    <source>
        <dbReference type="ARBA" id="ARBA00000968"/>
    </source>
</evidence>
<evidence type="ECO:0000256" key="9">
    <source>
        <dbReference type="ARBA" id="ARBA00022679"/>
    </source>
</evidence>
<dbReference type="EC" id="2.5.1.9" evidence="16"/>
<dbReference type="GO" id="GO:0009231">
    <property type="term" value="P:riboflavin biosynthetic process"/>
    <property type="evidence" value="ECO:0007669"/>
    <property type="project" value="UniProtKB-UniPathway"/>
</dbReference>
<evidence type="ECO:0000313" key="20">
    <source>
        <dbReference type="Proteomes" id="UP000017174"/>
    </source>
</evidence>
<keyword evidence="13" id="KW-0464">Manganese</keyword>
<keyword evidence="11" id="KW-0677">Repeat</keyword>
<evidence type="ECO:0000256" key="11">
    <source>
        <dbReference type="ARBA" id="ARBA00022737"/>
    </source>
</evidence>
<dbReference type="SUPFAM" id="SSF63380">
    <property type="entry name" value="Riboflavin synthase domain-like"/>
    <property type="match status" value="2"/>
</dbReference>
<evidence type="ECO:0000256" key="17">
    <source>
        <dbReference type="PROSITE-ProRule" id="PRU00524"/>
    </source>
</evidence>
<protein>
    <recommendedName>
        <fullName evidence="16">Riboflavin synthase</fullName>
        <ecNumber evidence="16">2.5.1.9</ecNumber>
    </recommendedName>
</protein>
<evidence type="ECO:0000256" key="4">
    <source>
        <dbReference type="ARBA" id="ARBA00002803"/>
    </source>
</evidence>
<dbReference type="Gene3D" id="2.40.30.20">
    <property type="match status" value="2"/>
</dbReference>
<organism evidence="19 20">
    <name type="scientific">Rothia aeria F0184</name>
    <dbReference type="NCBI Taxonomy" id="888019"/>
    <lineage>
        <taxon>Bacteria</taxon>
        <taxon>Bacillati</taxon>
        <taxon>Actinomycetota</taxon>
        <taxon>Actinomycetes</taxon>
        <taxon>Micrococcales</taxon>
        <taxon>Micrococcaceae</taxon>
        <taxon>Rothia</taxon>
    </lineage>
</organism>
<comment type="function">
    <text evidence="4">Catalyzes the dismutation of two molecules of 6,7-dimethyl-8-ribityllumazine, resulting in the formation of riboflavin and 5-amino-6-(D-ribitylamino)uracil.</text>
</comment>
<dbReference type="GO" id="GO:0005829">
    <property type="term" value="C:cytosol"/>
    <property type="evidence" value="ECO:0007669"/>
    <property type="project" value="UniProtKB-ARBA"/>
</dbReference>
<accession>U7V0Z9</accession>
<dbReference type="InterPro" id="IPR001783">
    <property type="entry name" value="Lumazine-bd"/>
</dbReference>
<feature type="repeat" description="Lumazine-binding" evidence="17">
    <location>
        <begin position="14"/>
        <end position="119"/>
    </location>
</feature>
<dbReference type="Pfam" id="PF00926">
    <property type="entry name" value="DHBP_synthase"/>
    <property type="match status" value="1"/>
</dbReference>
<reference evidence="19 20" key="1">
    <citation type="submission" date="2013-08" db="EMBL/GenBank/DDBJ databases">
        <authorList>
            <person name="Weinstock G."/>
            <person name="Sodergren E."/>
            <person name="Wylie T."/>
            <person name="Fulton L."/>
            <person name="Fulton R."/>
            <person name="Fronick C."/>
            <person name="O'Laughlin M."/>
            <person name="Godfrey J."/>
            <person name="Miner T."/>
            <person name="Herter B."/>
            <person name="Appelbaum E."/>
            <person name="Cordes M."/>
            <person name="Lek S."/>
            <person name="Wollam A."/>
            <person name="Pepin K.H."/>
            <person name="Palsikar V.B."/>
            <person name="Mitreva M."/>
            <person name="Wilson R.K."/>
        </authorList>
    </citation>
    <scope>NUCLEOTIDE SEQUENCE [LARGE SCALE GENOMIC DNA]</scope>
    <source>
        <strain evidence="19 20">F0184</strain>
    </source>
</reference>
<keyword evidence="12" id="KW-0460">Magnesium</keyword>
<evidence type="ECO:0000256" key="5">
    <source>
        <dbReference type="ARBA" id="ARBA00004887"/>
    </source>
</evidence>
<dbReference type="UniPathway" id="UPA00275">
    <property type="reaction ID" value="UER00399"/>
</dbReference>
<name>U7V0Z9_9MICC</name>
<dbReference type="NCBIfam" id="TIGR00506">
    <property type="entry name" value="ribB"/>
    <property type="match status" value="1"/>
</dbReference>
<keyword evidence="8" id="KW-0686">Riboflavin biosynthesis</keyword>
<comment type="function">
    <text evidence="3">Catalyzes the conversion of D-ribulose 5-phosphate to formate and 3,4-dihydroxy-2-butanone 4-phosphate.</text>
</comment>
<dbReference type="InterPro" id="IPR023366">
    <property type="entry name" value="ATP_synth_asu-like_sf"/>
</dbReference>
<evidence type="ECO:0000256" key="8">
    <source>
        <dbReference type="ARBA" id="ARBA00022619"/>
    </source>
</evidence>
<dbReference type="SUPFAM" id="SSF55821">
    <property type="entry name" value="YrdC/RibB"/>
    <property type="match status" value="1"/>
</dbReference>
<keyword evidence="14" id="KW-0456">Lyase</keyword>
<comment type="catalytic activity">
    <reaction evidence="1">
        <text>2 6,7-dimethyl-8-(1-D-ribityl)lumazine + H(+) = 5-amino-6-(D-ribitylamino)uracil + riboflavin</text>
        <dbReference type="Rhea" id="RHEA:20772"/>
        <dbReference type="ChEBI" id="CHEBI:15378"/>
        <dbReference type="ChEBI" id="CHEBI:15934"/>
        <dbReference type="ChEBI" id="CHEBI:57986"/>
        <dbReference type="ChEBI" id="CHEBI:58201"/>
        <dbReference type="EC" id="2.5.1.9"/>
    </reaction>
</comment>
<dbReference type="Pfam" id="PF00677">
    <property type="entry name" value="Lum_binding"/>
    <property type="match status" value="2"/>
</dbReference>
<proteinExistence type="inferred from homology"/>
<gene>
    <name evidence="19" type="ORF">HMPREF0742_02090</name>
</gene>
<dbReference type="InterPro" id="IPR026017">
    <property type="entry name" value="Lumazine-bd_dom"/>
</dbReference>
<dbReference type="PATRIC" id="fig|888019.4.peg.1764"/>
<dbReference type="CDD" id="cd00402">
    <property type="entry name" value="Riboflavin_synthase_like"/>
    <property type="match status" value="1"/>
</dbReference>